<dbReference type="InterPro" id="IPR003591">
    <property type="entry name" value="Leu-rich_rpt_typical-subtyp"/>
</dbReference>
<dbReference type="InterPro" id="IPR050333">
    <property type="entry name" value="SLRP"/>
</dbReference>
<dbReference type="SMART" id="SM00369">
    <property type="entry name" value="LRR_TYP"/>
    <property type="match status" value="12"/>
</dbReference>
<evidence type="ECO:0000256" key="3">
    <source>
        <dbReference type="SAM" id="Phobius"/>
    </source>
</evidence>
<dbReference type="GeneTree" id="ENSGT00940000164773"/>
<dbReference type="PROSITE" id="PS51450">
    <property type="entry name" value="LRR"/>
    <property type="match status" value="5"/>
</dbReference>
<dbReference type="InterPro" id="IPR032675">
    <property type="entry name" value="LRR_dom_sf"/>
</dbReference>
<accession>A0A8C4SCB6</accession>
<name>A0A8C4SCB6_ERPCA</name>
<evidence type="ECO:0000313" key="6">
    <source>
        <dbReference type="Proteomes" id="UP000694620"/>
    </source>
</evidence>
<dbReference type="Pfam" id="PF13855">
    <property type="entry name" value="LRR_8"/>
    <property type="match status" value="3"/>
</dbReference>
<keyword evidence="4" id="KW-0732">Signal</keyword>
<reference evidence="5" key="1">
    <citation type="submission" date="2021-06" db="EMBL/GenBank/DDBJ databases">
        <authorList>
            <consortium name="Wellcome Sanger Institute Data Sharing"/>
        </authorList>
    </citation>
    <scope>NUCLEOTIDE SEQUENCE [LARGE SCALE GENOMIC DNA]</scope>
</reference>
<dbReference type="Gene3D" id="3.80.10.10">
    <property type="entry name" value="Ribonuclease Inhibitor"/>
    <property type="match status" value="4"/>
</dbReference>
<evidence type="ECO:0000256" key="4">
    <source>
        <dbReference type="SAM" id="SignalP"/>
    </source>
</evidence>
<keyword evidence="3" id="KW-1133">Transmembrane helix</keyword>
<feature type="signal peptide" evidence="4">
    <location>
        <begin position="1"/>
        <end position="20"/>
    </location>
</feature>
<evidence type="ECO:0000313" key="5">
    <source>
        <dbReference type="Ensembl" id="ENSECRP00000014591.1"/>
    </source>
</evidence>
<dbReference type="PANTHER" id="PTHR45712:SF22">
    <property type="entry name" value="INSULIN-LIKE GROWTH FACTOR-BINDING PROTEIN COMPLEX ACID LABILE SUBUNIT"/>
    <property type="match status" value="1"/>
</dbReference>
<dbReference type="Pfam" id="PF13516">
    <property type="entry name" value="LRR_6"/>
    <property type="match status" value="2"/>
</dbReference>
<dbReference type="PRINTS" id="PR00019">
    <property type="entry name" value="LEURICHRPT"/>
</dbReference>
<sequence>MSFAAIFLWFLLLCLAYAYGNQTSCYKVTNYEISCCHLNLSFIPEHLGHELKKLDLSHNHIRNLNSKTAIYLKSLQELNLAWNNLGESDKNGQLFLQPLTQLRLLDMSFNDLNLNVATEFLQNLSSLQFLYLKGNKIVKLSSHLFQGMPNLCHINLEQNLILEIEEGTFENLKSLAVLNLAINALHCISDFRLPQLQVLNLSQNSIELFVTAEKTDIYQLTTLDLSHNRLLSFPILPQKNILQHLYLQNNQMDVLFTKTVILERKFLPKGMANSHMVKDDKYNQNSRNWLGNITHLDLSKNHLSSVPFHILKELVALQHLDLSDNCLLDIISNSTSLEELAYLPSLQSLDLQRNQIRYIPHGFFHLLPKIEVLHLGDNRLSNTRKKKDERCVSFSDIRTLKHLSLQSNNITRLFPNMFHQTPLVTLDLSGNNKLKIAEGALNDLNQSLEVLNLSSNHMTASELRLPCLPKLQMLDLSNNRINTLPKGIACAALVEADVRNNSLRSLDEWMVAYWSATLQSLWISGNPFNCCSLTWLKVLTEERNIHLPDLQLAHCLYWHNTTQSANVTNNHSQHCLADASTVGDMLVLILIILLFVALSMTATVYFLSRKKCHRLVEFKSNKCCLWSKHIHQCKLSIYIYLLRRRFYLK</sequence>
<dbReference type="InterPro" id="IPR001611">
    <property type="entry name" value="Leu-rich_rpt"/>
</dbReference>
<dbReference type="PANTHER" id="PTHR45712">
    <property type="entry name" value="AGAP008170-PA"/>
    <property type="match status" value="1"/>
</dbReference>
<dbReference type="SUPFAM" id="SSF52047">
    <property type="entry name" value="RNI-like"/>
    <property type="match status" value="1"/>
</dbReference>
<reference evidence="5" key="2">
    <citation type="submission" date="2025-08" db="UniProtKB">
        <authorList>
            <consortium name="Ensembl"/>
        </authorList>
    </citation>
    <scope>IDENTIFICATION</scope>
</reference>
<dbReference type="AlphaFoldDB" id="A0A8C4SCB6"/>
<dbReference type="Pfam" id="PF00560">
    <property type="entry name" value="LRR_1"/>
    <property type="match status" value="2"/>
</dbReference>
<evidence type="ECO:0000256" key="2">
    <source>
        <dbReference type="ARBA" id="ARBA00022737"/>
    </source>
</evidence>
<dbReference type="Proteomes" id="UP000694620">
    <property type="component" value="Chromosome 12"/>
</dbReference>
<protein>
    <submittedName>
        <fullName evidence="5">Transforming growth factor beta activator LRRC32-like</fullName>
    </submittedName>
</protein>
<keyword evidence="6" id="KW-1185">Reference proteome</keyword>
<dbReference type="SUPFAM" id="SSF52058">
    <property type="entry name" value="L domain-like"/>
    <property type="match status" value="1"/>
</dbReference>
<proteinExistence type="predicted"/>
<dbReference type="SMART" id="SM00365">
    <property type="entry name" value="LRR_SD22"/>
    <property type="match status" value="6"/>
</dbReference>
<feature type="transmembrane region" description="Helical" evidence="3">
    <location>
        <begin position="585"/>
        <end position="607"/>
    </location>
</feature>
<organism evidence="5 6">
    <name type="scientific">Erpetoichthys calabaricus</name>
    <name type="common">Rope fish</name>
    <name type="synonym">Calamoichthys calabaricus</name>
    <dbReference type="NCBI Taxonomy" id="27687"/>
    <lineage>
        <taxon>Eukaryota</taxon>
        <taxon>Metazoa</taxon>
        <taxon>Chordata</taxon>
        <taxon>Craniata</taxon>
        <taxon>Vertebrata</taxon>
        <taxon>Euteleostomi</taxon>
        <taxon>Actinopterygii</taxon>
        <taxon>Polypteriformes</taxon>
        <taxon>Polypteridae</taxon>
        <taxon>Erpetoichthys</taxon>
    </lineage>
</organism>
<keyword evidence="3" id="KW-0812">Transmembrane</keyword>
<evidence type="ECO:0000256" key="1">
    <source>
        <dbReference type="ARBA" id="ARBA00022614"/>
    </source>
</evidence>
<feature type="chain" id="PRO_5034860195" evidence="4">
    <location>
        <begin position="21"/>
        <end position="649"/>
    </location>
</feature>
<reference evidence="5" key="3">
    <citation type="submission" date="2025-09" db="UniProtKB">
        <authorList>
            <consortium name="Ensembl"/>
        </authorList>
    </citation>
    <scope>IDENTIFICATION</scope>
</reference>
<keyword evidence="1" id="KW-0433">Leucine-rich repeat</keyword>
<dbReference type="Ensembl" id="ENSECRT00000014849.1">
    <property type="protein sequence ID" value="ENSECRP00000014591.1"/>
    <property type="gene ID" value="ENSECRG00000009721.1"/>
</dbReference>
<keyword evidence="3" id="KW-0472">Membrane</keyword>
<keyword evidence="2" id="KW-0677">Repeat</keyword>